<dbReference type="RefSeq" id="XP_020429627.1">
    <property type="nucleotide sequence ID" value="XM_020582846.1"/>
</dbReference>
<name>D3BLP8_HETP5</name>
<feature type="region of interest" description="Disordered" evidence="1">
    <location>
        <begin position="1"/>
        <end position="58"/>
    </location>
</feature>
<feature type="compositionally biased region" description="Polar residues" evidence="1">
    <location>
        <begin position="16"/>
        <end position="35"/>
    </location>
</feature>
<organism evidence="2 3">
    <name type="scientific">Heterostelium pallidum (strain ATCC 26659 / Pp 5 / PN500)</name>
    <name type="common">Cellular slime mold</name>
    <name type="synonym">Polysphondylium pallidum</name>
    <dbReference type="NCBI Taxonomy" id="670386"/>
    <lineage>
        <taxon>Eukaryota</taxon>
        <taxon>Amoebozoa</taxon>
        <taxon>Evosea</taxon>
        <taxon>Eumycetozoa</taxon>
        <taxon>Dictyostelia</taxon>
        <taxon>Acytosteliales</taxon>
        <taxon>Acytosteliaceae</taxon>
        <taxon>Heterostelium</taxon>
    </lineage>
</organism>
<sequence length="58" mass="6317">MSKVPKQPLEGITGSAGYSTMSDPGQYEQPAQYSRPQPIQYGQPQLGQYGPPQPCQYG</sequence>
<evidence type="ECO:0000313" key="2">
    <source>
        <dbReference type="EMBL" id="EFA77499.1"/>
    </source>
</evidence>
<evidence type="ECO:0000313" key="3">
    <source>
        <dbReference type="Proteomes" id="UP000001396"/>
    </source>
</evidence>
<feature type="compositionally biased region" description="Low complexity" evidence="1">
    <location>
        <begin position="36"/>
        <end position="50"/>
    </location>
</feature>
<protein>
    <submittedName>
        <fullName evidence="2">Uncharacterized protein</fullName>
    </submittedName>
</protein>
<comment type="caution">
    <text evidence="2">The sequence shown here is derived from an EMBL/GenBank/DDBJ whole genome shotgun (WGS) entry which is preliminary data.</text>
</comment>
<dbReference type="Proteomes" id="UP000001396">
    <property type="component" value="Unassembled WGS sequence"/>
</dbReference>
<keyword evidence="3" id="KW-1185">Reference proteome</keyword>
<dbReference type="GeneID" id="31367568"/>
<gene>
    <name evidence="2" type="ORF">PPL_12101</name>
</gene>
<dbReference type="EMBL" id="ADBJ01000042">
    <property type="protein sequence ID" value="EFA77499.1"/>
    <property type="molecule type" value="Genomic_DNA"/>
</dbReference>
<dbReference type="AlphaFoldDB" id="D3BLP8"/>
<reference evidence="2 3" key="1">
    <citation type="journal article" date="2011" name="Genome Res.">
        <title>Phylogeny-wide analysis of social amoeba genomes highlights ancient origins for complex intercellular communication.</title>
        <authorList>
            <person name="Heidel A.J."/>
            <person name="Lawal H.M."/>
            <person name="Felder M."/>
            <person name="Schilde C."/>
            <person name="Helps N.R."/>
            <person name="Tunggal B."/>
            <person name="Rivero F."/>
            <person name="John U."/>
            <person name="Schleicher M."/>
            <person name="Eichinger L."/>
            <person name="Platzer M."/>
            <person name="Noegel A.A."/>
            <person name="Schaap P."/>
            <person name="Gloeckner G."/>
        </authorList>
    </citation>
    <scope>NUCLEOTIDE SEQUENCE [LARGE SCALE GENOMIC DNA]</scope>
    <source>
        <strain evidence="3">ATCC 26659 / Pp 5 / PN500</strain>
    </source>
</reference>
<dbReference type="InParanoid" id="D3BLP8"/>
<proteinExistence type="predicted"/>
<accession>D3BLP8</accession>
<evidence type="ECO:0000256" key="1">
    <source>
        <dbReference type="SAM" id="MobiDB-lite"/>
    </source>
</evidence>